<sequence>MSAVFMAERGLGEPVEKTVLNNDAIKNGIKYQEEILTNNGSNGHYMNDKLTYVDIIAYCLVESYIDFPPLKGFFSNETTPNLIKVYKTVSSNPEIVEYLKSEKRLAN</sequence>
<organism evidence="2 3">
    <name type="scientific">Piromyces finnis</name>
    <dbReference type="NCBI Taxonomy" id="1754191"/>
    <lineage>
        <taxon>Eukaryota</taxon>
        <taxon>Fungi</taxon>
        <taxon>Fungi incertae sedis</taxon>
        <taxon>Chytridiomycota</taxon>
        <taxon>Chytridiomycota incertae sedis</taxon>
        <taxon>Neocallimastigomycetes</taxon>
        <taxon>Neocallimastigales</taxon>
        <taxon>Neocallimastigaceae</taxon>
        <taxon>Piromyces</taxon>
    </lineage>
</organism>
<protein>
    <recommendedName>
        <fullName evidence="1">GST C-terminal domain-containing protein</fullName>
    </recommendedName>
</protein>
<gene>
    <name evidence="2" type="ORF">BCR36DRAFT_415671</name>
</gene>
<comment type="caution">
    <text evidence="2">The sequence shown here is derived from an EMBL/GenBank/DDBJ whole genome shotgun (WGS) entry which is preliminary data.</text>
</comment>
<dbReference type="STRING" id="1754191.A0A1Y1UYC0"/>
<dbReference type="EMBL" id="MCFH01000054">
    <property type="protein sequence ID" value="ORX43259.1"/>
    <property type="molecule type" value="Genomic_DNA"/>
</dbReference>
<dbReference type="Proteomes" id="UP000193719">
    <property type="component" value="Unassembled WGS sequence"/>
</dbReference>
<dbReference type="SUPFAM" id="SSF47616">
    <property type="entry name" value="GST C-terminal domain-like"/>
    <property type="match status" value="1"/>
</dbReference>
<evidence type="ECO:0000259" key="1">
    <source>
        <dbReference type="PROSITE" id="PS50405"/>
    </source>
</evidence>
<dbReference type="InterPro" id="IPR036282">
    <property type="entry name" value="Glutathione-S-Trfase_C_sf"/>
</dbReference>
<feature type="domain" description="GST C-terminal" evidence="1">
    <location>
        <begin position="1"/>
        <end position="107"/>
    </location>
</feature>
<dbReference type="Pfam" id="PF14497">
    <property type="entry name" value="GST_C_3"/>
    <property type="match status" value="1"/>
</dbReference>
<dbReference type="AlphaFoldDB" id="A0A1Y1UYC0"/>
<name>A0A1Y1UYC0_9FUNG</name>
<evidence type="ECO:0000313" key="3">
    <source>
        <dbReference type="Proteomes" id="UP000193719"/>
    </source>
</evidence>
<proteinExistence type="predicted"/>
<evidence type="ECO:0000313" key="2">
    <source>
        <dbReference type="EMBL" id="ORX43259.1"/>
    </source>
</evidence>
<dbReference type="InterPro" id="IPR010987">
    <property type="entry name" value="Glutathione-S-Trfase_C-like"/>
</dbReference>
<dbReference type="Gene3D" id="1.20.1050.10">
    <property type="match status" value="1"/>
</dbReference>
<dbReference type="PROSITE" id="PS50405">
    <property type="entry name" value="GST_CTER"/>
    <property type="match status" value="1"/>
</dbReference>
<reference evidence="2 3" key="2">
    <citation type="submission" date="2016-08" db="EMBL/GenBank/DDBJ databases">
        <title>Pervasive Adenine N6-methylation of Active Genes in Fungi.</title>
        <authorList>
            <consortium name="DOE Joint Genome Institute"/>
            <person name="Mondo S.J."/>
            <person name="Dannebaum R.O."/>
            <person name="Kuo R.C."/>
            <person name="Labutti K."/>
            <person name="Haridas S."/>
            <person name="Kuo A."/>
            <person name="Salamov A."/>
            <person name="Ahrendt S.R."/>
            <person name="Lipzen A."/>
            <person name="Sullivan W."/>
            <person name="Andreopoulos W.B."/>
            <person name="Clum A."/>
            <person name="Lindquist E."/>
            <person name="Daum C."/>
            <person name="Ramamoorthy G.K."/>
            <person name="Gryganskyi A."/>
            <person name="Culley D."/>
            <person name="Magnuson J.K."/>
            <person name="James T.Y."/>
            <person name="O'Malley M.A."/>
            <person name="Stajich J.E."/>
            <person name="Spatafora J.W."/>
            <person name="Visel A."/>
            <person name="Grigoriev I.V."/>
        </authorList>
    </citation>
    <scope>NUCLEOTIDE SEQUENCE [LARGE SCALE GENOMIC DNA]</scope>
    <source>
        <strain evidence="3">finn</strain>
    </source>
</reference>
<dbReference type="OrthoDB" id="414243at2759"/>
<accession>A0A1Y1UYC0</accession>
<dbReference type="InterPro" id="IPR004046">
    <property type="entry name" value="GST_C"/>
</dbReference>
<keyword evidence="3" id="KW-1185">Reference proteome</keyword>
<reference evidence="2 3" key="1">
    <citation type="submission" date="2016-08" db="EMBL/GenBank/DDBJ databases">
        <title>Genomes of anaerobic fungi encode conserved fungal cellulosomes for biomass hydrolysis.</title>
        <authorList>
            <consortium name="DOE Joint Genome Institute"/>
            <person name="Haitjema C.H."/>
            <person name="Gilmore S.P."/>
            <person name="Henske J.K."/>
            <person name="Solomon K.V."/>
            <person name="De Groot R."/>
            <person name="Kuo A."/>
            <person name="Mondo S.J."/>
            <person name="Salamov A.A."/>
            <person name="Labutti K."/>
            <person name="Zhao Z."/>
            <person name="Chiniquy J."/>
            <person name="Barry K."/>
            <person name="Brewer H.M."/>
            <person name="Purvine S.O."/>
            <person name="Wright A.T."/>
            <person name="Boxma B."/>
            <person name="Van Alen T."/>
            <person name="Hackstein J.H."/>
            <person name="Baker S.E."/>
            <person name="Grigoriev I.V."/>
            <person name="O'Malley M.A."/>
        </authorList>
    </citation>
    <scope>NUCLEOTIDE SEQUENCE [LARGE SCALE GENOMIC DNA]</scope>
    <source>
        <strain evidence="3">finn</strain>
    </source>
</reference>